<reference evidence="1" key="1">
    <citation type="submission" date="2020-08" db="EMBL/GenBank/DDBJ databases">
        <title>Multicomponent nature underlies the extraordinary mechanical properties of spider dragline silk.</title>
        <authorList>
            <person name="Kono N."/>
            <person name="Nakamura H."/>
            <person name="Mori M."/>
            <person name="Yoshida Y."/>
            <person name="Ohtoshi R."/>
            <person name="Malay A.D."/>
            <person name="Moran D.A.P."/>
            <person name="Tomita M."/>
            <person name="Numata K."/>
            <person name="Arakawa K."/>
        </authorList>
    </citation>
    <scope>NUCLEOTIDE SEQUENCE</scope>
</reference>
<dbReference type="AlphaFoldDB" id="A0A8X6M8H7"/>
<organism evidence="1 2">
    <name type="scientific">Trichonephila inaurata madagascariensis</name>
    <dbReference type="NCBI Taxonomy" id="2747483"/>
    <lineage>
        <taxon>Eukaryota</taxon>
        <taxon>Metazoa</taxon>
        <taxon>Ecdysozoa</taxon>
        <taxon>Arthropoda</taxon>
        <taxon>Chelicerata</taxon>
        <taxon>Arachnida</taxon>
        <taxon>Araneae</taxon>
        <taxon>Araneomorphae</taxon>
        <taxon>Entelegynae</taxon>
        <taxon>Araneoidea</taxon>
        <taxon>Nephilidae</taxon>
        <taxon>Trichonephila</taxon>
        <taxon>Trichonephila inaurata</taxon>
    </lineage>
</organism>
<name>A0A8X6M8H7_9ARAC</name>
<evidence type="ECO:0000313" key="2">
    <source>
        <dbReference type="Proteomes" id="UP000886998"/>
    </source>
</evidence>
<evidence type="ECO:0000313" key="1">
    <source>
        <dbReference type="EMBL" id="GFS31684.1"/>
    </source>
</evidence>
<keyword evidence="2" id="KW-1185">Reference proteome</keyword>
<sequence>MECCRREMTLVGEMNLQSTELRSKEKPRRREMNLTTYNQPIIGADFLLQYGLLVDIRHGRLLDSLTKSQTQGAAKE</sequence>
<dbReference type="EMBL" id="BMAV01024262">
    <property type="protein sequence ID" value="GFS31684.1"/>
    <property type="molecule type" value="Genomic_DNA"/>
</dbReference>
<proteinExistence type="predicted"/>
<comment type="caution">
    <text evidence="1">The sequence shown here is derived from an EMBL/GenBank/DDBJ whole genome shotgun (WGS) entry which is preliminary data.</text>
</comment>
<accession>A0A8X6M8H7</accession>
<dbReference type="Proteomes" id="UP000886998">
    <property type="component" value="Unassembled WGS sequence"/>
</dbReference>
<gene>
    <name evidence="1" type="ORF">TNIN_449761</name>
</gene>
<protein>
    <submittedName>
        <fullName evidence="1">Uncharacterized protein</fullName>
    </submittedName>
</protein>